<sequence>MKKLSLSPRQKKKASTLMALGTSELEAAISLIEDGLYREALVHLYFTCFYITQAILTPYINGKISHKGLNINFCKHYSKRKDFPKIYIQLHTTLWEQRSEFNYRTTHSPNPSVISKQLYQLKRYVNFVLKHVPRVEVYDLLNALYEDNNKIIKDFFYDIYCPKTYFHHSRFSIWQPPFYLKIYSLDNLKKNALNLLKSLKVKRYKDYVIGLNSRINQYENNHILMLDIDSVNPSIESVLKPIGGVLLKSGRGYHFIGKTIYQGFTEWSKKLNLLKKTPILKDHIDKAHIEISLARGYSTLRVTSSPVKPTIPYFYKEL</sequence>
<gene>
    <name evidence="1" type="ORF">ACD_4C00069G0001</name>
</gene>
<dbReference type="Pfam" id="PF24387">
    <property type="entry name" value="AEP-like"/>
    <property type="match status" value="1"/>
</dbReference>
<dbReference type="EMBL" id="AMFJ01000585">
    <property type="protein sequence ID" value="EKE27056.1"/>
    <property type="molecule type" value="Genomic_DNA"/>
</dbReference>
<dbReference type="AlphaFoldDB" id="K2F7D6"/>
<dbReference type="PANTHER" id="PTHR36565:SF5">
    <property type="entry name" value="TOXIN MJ0605-RELATED"/>
    <property type="match status" value="1"/>
</dbReference>
<name>K2F7D6_9BACT</name>
<dbReference type="Gene3D" id="1.20.120.330">
    <property type="entry name" value="Nucleotidyltransferases domain 2"/>
    <property type="match status" value="1"/>
</dbReference>
<comment type="caution">
    <text evidence="1">The sequence shown here is derived from an EMBL/GenBank/DDBJ whole genome shotgun (WGS) entry which is preliminary data.</text>
</comment>
<protein>
    <recommendedName>
        <fullName evidence="2">HEPN domain-containing protein</fullName>
    </recommendedName>
</protein>
<accession>K2F7D6</accession>
<organism evidence="1">
    <name type="scientific">uncultured bacterium</name>
    <name type="common">gcode 4</name>
    <dbReference type="NCBI Taxonomy" id="1234023"/>
    <lineage>
        <taxon>Bacteria</taxon>
        <taxon>environmental samples</taxon>
    </lineage>
</organism>
<evidence type="ECO:0000313" key="1">
    <source>
        <dbReference type="EMBL" id="EKE27056.1"/>
    </source>
</evidence>
<dbReference type="InterPro" id="IPR056250">
    <property type="entry name" value="AEP-like"/>
</dbReference>
<dbReference type="PANTHER" id="PTHR36565">
    <property type="entry name" value="UPF0332 PROTEIN TM_1000"/>
    <property type="match status" value="1"/>
</dbReference>
<dbReference type="InterPro" id="IPR052226">
    <property type="entry name" value="UPF0332_toxin"/>
</dbReference>
<evidence type="ECO:0008006" key="2">
    <source>
        <dbReference type="Google" id="ProtNLM"/>
    </source>
</evidence>
<proteinExistence type="predicted"/>
<reference evidence="1" key="1">
    <citation type="journal article" date="2012" name="Science">
        <title>Fermentation, hydrogen, and sulfur metabolism in multiple uncultivated bacterial phyla.</title>
        <authorList>
            <person name="Wrighton K.C."/>
            <person name="Thomas B.C."/>
            <person name="Sharon I."/>
            <person name="Miller C.S."/>
            <person name="Castelle C.J."/>
            <person name="VerBerkmoes N.C."/>
            <person name="Wilkins M.J."/>
            <person name="Hettich R.L."/>
            <person name="Lipton M.S."/>
            <person name="Williams K.H."/>
            <person name="Long P.E."/>
            <person name="Banfield J.F."/>
        </authorList>
    </citation>
    <scope>NUCLEOTIDE SEQUENCE [LARGE SCALE GENOMIC DNA]</scope>
</reference>